<dbReference type="SUPFAM" id="SSF141694">
    <property type="entry name" value="AF2212/PG0164-like"/>
    <property type="match status" value="1"/>
</dbReference>
<dbReference type="InterPro" id="IPR008203">
    <property type="entry name" value="AF2212-like"/>
</dbReference>
<comment type="caution">
    <text evidence="1">The sequence shown here is derived from an EMBL/GenBank/DDBJ whole genome shotgun (WGS) entry which is preliminary data.</text>
</comment>
<organism evidence="1 2">
    <name type="scientific">Candidatus Entotheonella gemina</name>
    <dbReference type="NCBI Taxonomy" id="1429439"/>
    <lineage>
        <taxon>Bacteria</taxon>
        <taxon>Pseudomonadati</taxon>
        <taxon>Nitrospinota/Tectimicrobiota group</taxon>
        <taxon>Candidatus Tectimicrobiota</taxon>
        <taxon>Candidatus Entotheonellia</taxon>
        <taxon>Candidatus Entotheonellales</taxon>
        <taxon>Candidatus Entotheonellaceae</taxon>
        <taxon>Candidatus Entotheonella</taxon>
    </lineage>
</organism>
<proteinExistence type="predicted"/>
<evidence type="ECO:0000313" key="1">
    <source>
        <dbReference type="EMBL" id="ETX06241.1"/>
    </source>
</evidence>
<dbReference type="Proteomes" id="UP000019140">
    <property type="component" value="Unassembled WGS sequence"/>
</dbReference>
<dbReference type="EMBL" id="AZHX01000751">
    <property type="protein sequence ID" value="ETX06241.1"/>
    <property type="molecule type" value="Genomic_DNA"/>
</dbReference>
<dbReference type="HOGENOM" id="CLU_2664234_0_0_7"/>
<gene>
    <name evidence="1" type="ORF">ETSY2_18305</name>
</gene>
<protein>
    <submittedName>
        <fullName evidence="1">Uncharacterized protein</fullName>
    </submittedName>
</protein>
<reference evidence="1 2" key="1">
    <citation type="journal article" date="2014" name="Nature">
        <title>An environmental bacterial taxon with a large and distinct metabolic repertoire.</title>
        <authorList>
            <person name="Wilson M.C."/>
            <person name="Mori T."/>
            <person name="Ruckert C."/>
            <person name="Uria A.R."/>
            <person name="Helf M.J."/>
            <person name="Takada K."/>
            <person name="Gernert C."/>
            <person name="Steffens U.A."/>
            <person name="Heycke N."/>
            <person name="Schmitt S."/>
            <person name="Rinke C."/>
            <person name="Helfrich E.J."/>
            <person name="Brachmann A.O."/>
            <person name="Gurgui C."/>
            <person name="Wakimoto T."/>
            <person name="Kracht M."/>
            <person name="Crusemann M."/>
            <person name="Hentschel U."/>
            <person name="Abe I."/>
            <person name="Matsunaga S."/>
            <person name="Kalinowski J."/>
            <person name="Takeyama H."/>
            <person name="Piel J."/>
        </authorList>
    </citation>
    <scope>NUCLEOTIDE SEQUENCE [LARGE SCALE GENOMIC DNA]</scope>
    <source>
        <strain evidence="2">TSY2</strain>
    </source>
</reference>
<dbReference type="Gene3D" id="4.10.1150.10">
    <property type="entry name" value="AF2212/PG0164-like"/>
    <property type="match status" value="1"/>
</dbReference>
<accession>W4M8K3</accession>
<evidence type="ECO:0000313" key="2">
    <source>
        <dbReference type="Proteomes" id="UP000019140"/>
    </source>
</evidence>
<dbReference type="AlphaFoldDB" id="W4M8K3"/>
<sequence length="75" mass="8481">MSITVEAIYAAGILKPLSPLTDLPENTKVRITVETVADTEPRRSVIDEQRRSRLHIDSQVARDIGESHEYDLFES</sequence>
<dbReference type="InterPro" id="IPR024069">
    <property type="entry name" value="AF2212-like_dom_sf"/>
</dbReference>
<keyword evidence="2" id="KW-1185">Reference proteome</keyword>
<dbReference type="Pfam" id="PF01954">
    <property type="entry name" value="AF2212-like"/>
    <property type="match status" value="1"/>
</dbReference>
<name>W4M8K3_9BACT</name>